<accession>A0ACB8V272</accession>
<evidence type="ECO:0000313" key="1">
    <source>
        <dbReference type="EMBL" id="KAI2390860.1"/>
    </source>
</evidence>
<organism evidence="1">
    <name type="scientific">Ophidiomyces ophidiicola</name>
    <dbReference type="NCBI Taxonomy" id="1387563"/>
    <lineage>
        <taxon>Eukaryota</taxon>
        <taxon>Fungi</taxon>
        <taxon>Dikarya</taxon>
        <taxon>Ascomycota</taxon>
        <taxon>Pezizomycotina</taxon>
        <taxon>Eurotiomycetes</taxon>
        <taxon>Eurotiomycetidae</taxon>
        <taxon>Onygenales</taxon>
        <taxon>Onygenaceae</taxon>
        <taxon>Ophidiomyces</taxon>
    </lineage>
</organism>
<proteinExistence type="predicted"/>
<reference evidence="1" key="1">
    <citation type="journal article" date="2022" name="bioRxiv">
        <title>Population genetic analysis of Ophidiomyces ophidiicola, the causative agent of snake fungal disease, indicates recent introductions to the USA.</title>
        <authorList>
            <person name="Ladner J.T."/>
            <person name="Palmer J.M."/>
            <person name="Ettinger C.L."/>
            <person name="Stajich J.E."/>
            <person name="Farrell T.M."/>
            <person name="Glorioso B.M."/>
            <person name="Lawson B."/>
            <person name="Price S.J."/>
            <person name="Stengle A.G."/>
            <person name="Grear D.A."/>
            <person name="Lorch J.M."/>
        </authorList>
    </citation>
    <scope>NUCLEOTIDE SEQUENCE</scope>
    <source>
        <strain evidence="1">NWHC 24266-5</strain>
    </source>
</reference>
<gene>
    <name evidence="1" type="primary">ESF2</name>
    <name evidence="1" type="ORF">LOY88_001447</name>
</gene>
<comment type="caution">
    <text evidence="1">The sequence shown here is derived from an EMBL/GenBank/DDBJ whole genome shotgun (WGS) entry which is preliminary data.</text>
</comment>
<name>A0ACB8V272_9EURO</name>
<protein>
    <submittedName>
        <fullName evidence="1">RNA-binding ATPase activator esf2</fullName>
    </submittedName>
</protein>
<sequence>MASHKRADFWDVPSSEEDENDAGYDSEEVEKSKGRSNKPRATGASSALRRPAKRRKLFTRQSGTLSDYQAESSDDDGDKYGEPDVQIQPTQPEEPTESTNELTPLTPNSATPAISTKDAPSIRTRKAKSKKNKTGVVYLSSLPPYLKPSALKSLLMARGFSPITKVFLTPSVRSSSGGHGKRSNKRRMYSDGWIEFASKRTAKICAEALNATIVGGKKGGWYHDDVWNLKYLRGFKWADLMEQVQREKREAEARRMMEDSKARKEEKVFLAGVERGKMVEGIRKKREEKAKKKGDAVTPAVDKPRRLFRQNEVREREMDSSGKERRVDADVQRVLSKIF</sequence>
<dbReference type="EMBL" id="JALBCA010000015">
    <property type="protein sequence ID" value="KAI2390860.1"/>
    <property type="molecule type" value="Genomic_DNA"/>
</dbReference>